<evidence type="ECO:0000313" key="2">
    <source>
        <dbReference type="WBParaSite" id="nRc.2.0.1.t03569-RA"/>
    </source>
</evidence>
<protein>
    <submittedName>
        <fullName evidence="2">Uncharacterized protein</fullName>
    </submittedName>
</protein>
<organism evidence="1 2">
    <name type="scientific">Romanomermis culicivorax</name>
    <name type="common">Nematode worm</name>
    <dbReference type="NCBI Taxonomy" id="13658"/>
    <lineage>
        <taxon>Eukaryota</taxon>
        <taxon>Metazoa</taxon>
        <taxon>Ecdysozoa</taxon>
        <taxon>Nematoda</taxon>
        <taxon>Enoplea</taxon>
        <taxon>Dorylaimia</taxon>
        <taxon>Mermithida</taxon>
        <taxon>Mermithoidea</taxon>
        <taxon>Mermithidae</taxon>
        <taxon>Romanomermis</taxon>
    </lineage>
</organism>
<sequence>MESAFGEHMIKCVILDDDGNDQCIIDTDFLAHSDIQAILNFKENYIQIQDVKLLLKVVTSICPQTELFLNASNDNVLEEIPDEER</sequence>
<evidence type="ECO:0000313" key="1">
    <source>
        <dbReference type="Proteomes" id="UP000887565"/>
    </source>
</evidence>
<accession>A0A915HPC6</accession>
<name>A0A915HPC6_ROMCU</name>
<dbReference type="Proteomes" id="UP000887565">
    <property type="component" value="Unplaced"/>
</dbReference>
<keyword evidence="1" id="KW-1185">Reference proteome</keyword>
<reference evidence="2" key="1">
    <citation type="submission" date="2022-11" db="UniProtKB">
        <authorList>
            <consortium name="WormBaseParasite"/>
        </authorList>
    </citation>
    <scope>IDENTIFICATION</scope>
</reference>
<dbReference type="WBParaSite" id="nRc.2.0.1.t03569-RA">
    <property type="protein sequence ID" value="nRc.2.0.1.t03569-RA"/>
    <property type="gene ID" value="nRc.2.0.1.g03569"/>
</dbReference>
<proteinExistence type="predicted"/>
<dbReference type="AlphaFoldDB" id="A0A915HPC6"/>